<dbReference type="NCBIfam" id="NF007640">
    <property type="entry name" value="PRK10307.1"/>
    <property type="match status" value="1"/>
</dbReference>
<dbReference type="AlphaFoldDB" id="A0A844Y2P2"/>
<dbReference type="PANTHER" id="PTHR45947:SF3">
    <property type="entry name" value="SULFOQUINOVOSYL TRANSFERASE SQD2"/>
    <property type="match status" value="1"/>
</dbReference>
<dbReference type="Pfam" id="PF00534">
    <property type="entry name" value="Glycos_transf_1"/>
    <property type="match status" value="1"/>
</dbReference>
<feature type="domain" description="Glycosyltransferase subfamily 4-like N-terminal" evidence="2">
    <location>
        <begin position="23"/>
        <end position="209"/>
    </location>
</feature>
<sequence length="409" mass="43672">MSGKSRSRRILFIGLNYAPEPIGIGPYSAGLMEALAERGHTVHAVVGQPYYPEWKMHEFFHGRWTNTTENGVTITRCPHYIPANPTGSRRLAHHLSFASSAYPAARLARRDLRPDLVMTVAPSLVAAPVAARMARRAGVPYWLHVQDFEVGAAQATGLLGKGRVADAALRFEERALAAADIVSTISGPMKRLLAAKGVAPEKIVELRNWANHASPAGERDYRAEWGLGGKFVALYSGNIANKQGLDTVVEAARLLVHREDIAVLVCGDGPTRGRLEKLGEGIATLHFKDLQPSGDVGDLLHMADVHLLPQLVEAADLVLPSKLGNMLASGRPVLATVPRGTGIADEIEGSGVVVPPGDPAALAWTIEQLAGDPASCRAMGANARRAGVERWSKGQVVDGFEAAMEDLLG</sequence>
<accession>A0A844Y2P2</accession>
<dbReference type="EMBL" id="WTYF01000004">
    <property type="protein sequence ID" value="MXO51687.1"/>
    <property type="molecule type" value="Genomic_DNA"/>
</dbReference>
<dbReference type="InterPro" id="IPR028098">
    <property type="entry name" value="Glyco_trans_4-like_N"/>
</dbReference>
<dbReference type="GO" id="GO:0016757">
    <property type="term" value="F:glycosyltransferase activity"/>
    <property type="evidence" value="ECO:0007669"/>
    <property type="project" value="InterPro"/>
</dbReference>
<dbReference type="PANTHER" id="PTHR45947">
    <property type="entry name" value="SULFOQUINOVOSYL TRANSFERASE SQD2"/>
    <property type="match status" value="1"/>
</dbReference>
<feature type="domain" description="Glycosyl transferase family 1" evidence="1">
    <location>
        <begin position="221"/>
        <end position="385"/>
    </location>
</feature>
<protein>
    <submittedName>
        <fullName evidence="3">WcaI family glycosyltransferase</fullName>
    </submittedName>
</protein>
<dbReference type="OrthoDB" id="9787293at2"/>
<dbReference type="CDD" id="cd03794">
    <property type="entry name" value="GT4_WbuB-like"/>
    <property type="match status" value="1"/>
</dbReference>
<dbReference type="Gene3D" id="3.40.50.2000">
    <property type="entry name" value="Glycogen Phosphorylase B"/>
    <property type="match status" value="2"/>
</dbReference>
<dbReference type="Pfam" id="PF13579">
    <property type="entry name" value="Glyco_trans_4_4"/>
    <property type="match status" value="1"/>
</dbReference>
<dbReference type="InterPro" id="IPR050194">
    <property type="entry name" value="Glycosyltransferase_grp1"/>
</dbReference>
<reference evidence="3 4" key="1">
    <citation type="submission" date="2019-12" db="EMBL/GenBank/DDBJ databases">
        <title>Genomic-based taxomic classification of the family Erythrobacteraceae.</title>
        <authorList>
            <person name="Xu L."/>
        </authorList>
    </citation>
    <scope>NUCLEOTIDE SEQUENCE [LARGE SCALE GENOMIC DNA]</scope>
    <source>
        <strain evidence="3 4">DSM 16225</strain>
    </source>
</reference>
<gene>
    <name evidence="3" type="ORF">GRI42_10270</name>
</gene>
<dbReference type="InterPro" id="IPR001296">
    <property type="entry name" value="Glyco_trans_1"/>
</dbReference>
<name>A0A844Y2P2_9SPHN</name>
<evidence type="ECO:0000259" key="1">
    <source>
        <dbReference type="Pfam" id="PF00534"/>
    </source>
</evidence>
<dbReference type="RefSeq" id="WP_160608400.1">
    <property type="nucleotide sequence ID" value="NZ_WTYF01000004.1"/>
</dbReference>
<proteinExistence type="predicted"/>
<evidence type="ECO:0000313" key="3">
    <source>
        <dbReference type="EMBL" id="MXO51687.1"/>
    </source>
</evidence>
<comment type="caution">
    <text evidence="3">The sequence shown here is derived from an EMBL/GenBank/DDBJ whole genome shotgun (WGS) entry which is preliminary data.</text>
</comment>
<keyword evidence="4" id="KW-1185">Reference proteome</keyword>
<dbReference type="Proteomes" id="UP000444185">
    <property type="component" value="Unassembled WGS sequence"/>
</dbReference>
<evidence type="ECO:0000313" key="4">
    <source>
        <dbReference type="Proteomes" id="UP000444185"/>
    </source>
</evidence>
<evidence type="ECO:0000259" key="2">
    <source>
        <dbReference type="Pfam" id="PF13579"/>
    </source>
</evidence>
<organism evidence="3 4">
    <name type="scientific">Qipengyuania gaetbuli</name>
    <dbReference type="NCBI Taxonomy" id="266952"/>
    <lineage>
        <taxon>Bacteria</taxon>
        <taxon>Pseudomonadati</taxon>
        <taxon>Pseudomonadota</taxon>
        <taxon>Alphaproteobacteria</taxon>
        <taxon>Sphingomonadales</taxon>
        <taxon>Erythrobacteraceae</taxon>
        <taxon>Qipengyuania</taxon>
    </lineage>
</organism>
<keyword evidence="3" id="KW-0808">Transferase</keyword>
<dbReference type="SUPFAM" id="SSF53756">
    <property type="entry name" value="UDP-Glycosyltransferase/glycogen phosphorylase"/>
    <property type="match status" value="1"/>
</dbReference>